<accession>A0A4R0I7G5</accession>
<dbReference type="AlphaFoldDB" id="A0A4R0I7G5"/>
<dbReference type="InterPro" id="IPR023393">
    <property type="entry name" value="START-like_dom_sf"/>
</dbReference>
<reference evidence="3 4" key="1">
    <citation type="submission" date="2019-02" db="EMBL/GenBank/DDBJ databases">
        <title>Kribbella capetownensis sp. nov. and Kribbella speibonae sp. nov., isolated from soil.</title>
        <authorList>
            <person name="Curtis S.M."/>
            <person name="Norton I."/>
            <person name="Everest G.J."/>
            <person name="Meyers P.R."/>
        </authorList>
    </citation>
    <scope>NUCLEOTIDE SEQUENCE [LARGE SCALE GENOMIC DNA]</scope>
    <source>
        <strain evidence="3 4">DSM 27082</strain>
    </source>
</reference>
<comment type="similarity">
    <text evidence="1">Belongs to the AHA1 family.</text>
</comment>
<sequence>MARTPQTRATRTDRAPQLRYVRTFGCAADRLWKLITVPEQLSGWLGPAVLSDTQYGGFMVVAGPRVEQTGIVTVCEPPHYFRAAFDDPPHPASTVLVDVIPGQNEAHLILTHGGIRHSLLAEYDALWTGAFDRLAEVAGVRWQAGPRG</sequence>
<dbReference type="Proteomes" id="UP000292695">
    <property type="component" value="Unassembled WGS sequence"/>
</dbReference>
<dbReference type="Gene3D" id="3.30.530.20">
    <property type="match status" value="1"/>
</dbReference>
<dbReference type="OrthoDB" id="3828225at2"/>
<evidence type="ECO:0000256" key="1">
    <source>
        <dbReference type="ARBA" id="ARBA00006817"/>
    </source>
</evidence>
<dbReference type="Pfam" id="PF08327">
    <property type="entry name" value="AHSA1"/>
    <property type="match status" value="1"/>
</dbReference>
<dbReference type="SUPFAM" id="SSF55961">
    <property type="entry name" value="Bet v1-like"/>
    <property type="match status" value="1"/>
</dbReference>
<evidence type="ECO:0000313" key="3">
    <source>
        <dbReference type="EMBL" id="TCC28843.1"/>
    </source>
</evidence>
<keyword evidence="4" id="KW-1185">Reference proteome</keyword>
<dbReference type="InterPro" id="IPR013538">
    <property type="entry name" value="ASHA1/2-like_C"/>
</dbReference>
<name>A0A4R0I7G5_9ACTN</name>
<organism evidence="3 4">
    <name type="scientific">Kribbella sindirgiensis</name>
    <dbReference type="NCBI Taxonomy" id="1124744"/>
    <lineage>
        <taxon>Bacteria</taxon>
        <taxon>Bacillati</taxon>
        <taxon>Actinomycetota</taxon>
        <taxon>Actinomycetes</taxon>
        <taxon>Propionibacteriales</taxon>
        <taxon>Kribbellaceae</taxon>
        <taxon>Kribbella</taxon>
    </lineage>
</organism>
<proteinExistence type="inferred from homology"/>
<comment type="caution">
    <text evidence="3">The sequence shown here is derived from an EMBL/GenBank/DDBJ whole genome shotgun (WGS) entry which is preliminary data.</text>
</comment>
<protein>
    <recommendedName>
        <fullName evidence="2">Activator of Hsp90 ATPase homologue 1/2-like C-terminal domain-containing protein</fullName>
    </recommendedName>
</protein>
<evidence type="ECO:0000259" key="2">
    <source>
        <dbReference type="Pfam" id="PF08327"/>
    </source>
</evidence>
<gene>
    <name evidence="3" type="ORF">E0H50_28970</name>
</gene>
<feature type="domain" description="Activator of Hsp90 ATPase homologue 1/2-like C-terminal" evidence="2">
    <location>
        <begin position="28"/>
        <end position="138"/>
    </location>
</feature>
<dbReference type="EMBL" id="SJKA01000011">
    <property type="protein sequence ID" value="TCC28843.1"/>
    <property type="molecule type" value="Genomic_DNA"/>
</dbReference>
<evidence type="ECO:0000313" key="4">
    <source>
        <dbReference type="Proteomes" id="UP000292695"/>
    </source>
</evidence>